<dbReference type="SUPFAM" id="SSF52540">
    <property type="entry name" value="P-loop containing nucleoside triphosphate hydrolases"/>
    <property type="match status" value="1"/>
</dbReference>
<keyword evidence="6" id="KW-0997">Cell inner membrane</keyword>
<evidence type="ECO:0000256" key="12">
    <source>
        <dbReference type="ARBA" id="ARBA00023136"/>
    </source>
</evidence>
<feature type="site" description="Required for activity" evidence="16">
    <location>
        <position position="371"/>
    </location>
</feature>
<evidence type="ECO:0000256" key="7">
    <source>
        <dbReference type="ARBA" id="ARBA00022741"/>
    </source>
</evidence>
<keyword evidence="12 16" id="KW-0472">Membrane</keyword>
<reference evidence="20 21" key="1">
    <citation type="submission" date="2018-06" db="EMBL/GenBank/DDBJ databases">
        <title>Genomic Encyclopedia of Type Strains, Phase IV (KMG-IV): sequencing the most valuable type-strain genomes for metagenomic binning, comparative biology and taxonomic classification.</title>
        <authorList>
            <person name="Goeker M."/>
        </authorList>
    </citation>
    <scope>NUCLEOTIDE SEQUENCE [LARGE SCALE GENOMIC DNA]</scope>
    <source>
        <strain evidence="20 21">DSM 24875</strain>
    </source>
</reference>
<dbReference type="InterPro" id="IPR023366">
    <property type="entry name" value="ATP_synth_asu-like_sf"/>
</dbReference>
<dbReference type="EMBL" id="QNRK01000013">
    <property type="protein sequence ID" value="RBP12869.1"/>
    <property type="molecule type" value="Genomic_DNA"/>
</dbReference>
<dbReference type="HAMAP" id="MF_01346">
    <property type="entry name" value="ATP_synth_alpha_bact"/>
    <property type="match status" value="1"/>
</dbReference>
<dbReference type="FunFam" id="1.20.150.20:FF:000001">
    <property type="entry name" value="ATP synthase subunit alpha"/>
    <property type="match status" value="1"/>
</dbReference>
<comment type="caution">
    <text evidence="20">The sequence shown here is derived from an EMBL/GenBank/DDBJ whole genome shotgun (WGS) entry which is preliminary data.</text>
</comment>
<evidence type="ECO:0000256" key="11">
    <source>
        <dbReference type="ARBA" id="ARBA00023065"/>
    </source>
</evidence>
<accession>A0A366FGM7</accession>
<feature type="domain" description="ATPase F1/V1/A1 complex alpha/beta subunit N-terminal" evidence="19">
    <location>
        <begin position="26"/>
        <end position="92"/>
    </location>
</feature>
<comment type="subunit">
    <text evidence="15">F-type ATPases have 2 components, CF(1) - the catalytic core - and CF(0) - the membrane proton channel. CF(1) has five subunits: alpha(3), beta(3), gamma(1), delta(1), epsilon(1). CF(0) has four main subunits: a(1), b(1), b'(1) and c(9-12).</text>
</comment>
<evidence type="ECO:0000256" key="16">
    <source>
        <dbReference type="HAMAP-Rule" id="MF_01346"/>
    </source>
</evidence>
<keyword evidence="8 16" id="KW-0375">Hydrogen ion transport</keyword>
<evidence type="ECO:0000259" key="18">
    <source>
        <dbReference type="Pfam" id="PF00306"/>
    </source>
</evidence>
<dbReference type="SUPFAM" id="SSF47917">
    <property type="entry name" value="C-terminal domain of alpha and beta subunits of F1 ATP synthase"/>
    <property type="match status" value="1"/>
</dbReference>
<dbReference type="FunFam" id="2.40.30.20:FF:000001">
    <property type="entry name" value="ATP synthase subunit alpha"/>
    <property type="match status" value="1"/>
</dbReference>
<evidence type="ECO:0000256" key="4">
    <source>
        <dbReference type="ARBA" id="ARBA00022448"/>
    </source>
</evidence>
<evidence type="ECO:0000256" key="8">
    <source>
        <dbReference type="ARBA" id="ARBA00022781"/>
    </source>
</evidence>
<evidence type="ECO:0000256" key="15">
    <source>
        <dbReference type="ARBA" id="ARBA00026013"/>
    </source>
</evidence>
<organism evidence="20 21">
    <name type="scientific">Roseiarcus fermentans</name>
    <dbReference type="NCBI Taxonomy" id="1473586"/>
    <lineage>
        <taxon>Bacteria</taxon>
        <taxon>Pseudomonadati</taxon>
        <taxon>Pseudomonadota</taxon>
        <taxon>Alphaproteobacteria</taxon>
        <taxon>Hyphomicrobiales</taxon>
        <taxon>Roseiarcaceae</taxon>
        <taxon>Roseiarcus</taxon>
    </lineage>
</organism>
<dbReference type="GO" id="GO:0043531">
    <property type="term" value="F:ADP binding"/>
    <property type="evidence" value="ECO:0007669"/>
    <property type="project" value="TreeGrafter"/>
</dbReference>
<feature type="domain" description="ATPase F1/V1/A1 complex alpha/beta subunit nucleotide-binding" evidence="17">
    <location>
        <begin position="149"/>
        <end position="373"/>
    </location>
</feature>
<dbReference type="Pfam" id="PF00006">
    <property type="entry name" value="ATP-synt_ab"/>
    <property type="match status" value="1"/>
</dbReference>
<dbReference type="InterPro" id="IPR005294">
    <property type="entry name" value="ATP_synth_F1_asu"/>
</dbReference>
<evidence type="ECO:0000259" key="17">
    <source>
        <dbReference type="Pfam" id="PF00006"/>
    </source>
</evidence>
<dbReference type="CDD" id="cd01132">
    <property type="entry name" value="F1-ATPase_alpha_CD"/>
    <property type="match status" value="1"/>
</dbReference>
<dbReference type="CDD" id="cd18116">
    <property type="entry name" value="ATP-synt_F1_alpha_N"/>
    <property type="match status" value="1"/>
</dbReference>
<evidence type="ECO:0000256" key="9">
    <source>
        <dbReference type="ARBA" id="ARBA00022840"/>
    </source>
</evidence>
<comment type="similarity">
    <text evidence="3 16">Belongs to the ATPase alpha/beta chains family.</text>
</comment>
<dbReference type="Gene3D" id="1.20.150.20">
    <property type="entry name" value="ATP synthase alpha/beta chain, C-terminal domain"/>
    <property type="match status" value="1"/>
</dbReference>
<protein>
    <recommendedName>
        <fullName evidence="16">ATP synthase subunit alpha</fullName>
        <ecNumber evidence="16">7.1.2.2</ecNumber>
    </recommendedName>
    <alternativeName>
        <fullName evidence="16">ATP synthase F1 sector subunit alpha</fullName>
    </alternativeName>
    <alternativeName>
        <fullName evidence="16">F-ATPase subunit alpha</fullName>
    </alternativeName>
</protein>
<dbReference type="FunFam" id="3.40.50.300:FF:002432">
    <property type="entry name" value="ATP synthase subunit alpha, mitochondrial"/>
    <property type="match status" value="1"/>
</dbReference>
<dbReference type="InterPro" id="IPR000194">
    <property type="entry name" value="ATPase_F1/V1/A1_a/bsu_nucl-bd"/>
</dbReference>
<dbReference type="PANTHER" id="PTHR48082:SF2">
    <property type="entry name" value="ATP SYNTHASE SUBUNIT ALPHA, MITOCHONDRIAL"/>
    <property type="match status" value="1"/>
</dbReference>
<evidence type="ECO:0000256" key="6">
    <source>
        <dbReference type="ARBA" id="ARBA00022519"/>
    </source>
</evidence>
<dbReference type="SUPFAM" id="SSF50615">
    <property type="entry name" value="N-terminal domain of alpha and beta subunits of F1 ATP synthase"/>
    <property type="match status" value="1"/>
</dbReference>
<name>A0A366FGM7_9HYPH</name>
<dbReference type="GO" id="GO:0005886">
    <property type="term" value="C:plasma membrane"/>
    <property type="evidence" value="ECO:0007669"/>
    <property type="project" value="UniProtKB-SubCell"/>
</dbReference>
<dbReference type="AlphaFoldDB" id="A0A366FGM7"/>
<dbReference type="Proteomes" id="UP000253529">
    <property type="component" value="Unassembled WGS sequence"/>
</dbReference>
<dbReference type="InterPro" id="IPR027417">
    <property type="entry name" value="P-loop_NTPase"/>
</dbReference>
<dbReference type="EC" id="7.1.2.2" evidence="16"/>
<evidence type="ECO:0000256" key="1">
    <source>
        <dbReference type="ARBA" id="ARBA00003784"/>
    </source>
</evidence>
<dbReference type="InterPro" id="IPR036121">
    <property type="entry name" value="ATPase_F1/V1/A1_a/bsu_N_sf"/>
</dbReference>
<feature type="binding site" evidence="16">
    <location>
        <begin position="169"/>
        <end position="176"/>
    </location>
    <ligand>
        <name>ATP</name>
        <dbReference type="ChEBI" id="CHEBI:30616"/>
    </ligand>
</feature>
<evidence type="ECO:0000256" key="5">
    <source>
        <dbReference type="ARBA" id="ARBA00022475"/>
    </source>
</evidence>
<keyword evidence="9 16" id="KW-0067">ATP-binding</keyword>
<sequence>MDIRAAEISSILKSQIANFGAEAEVTEVGQVLSVGDGIARAYGLDKVQAGEMVEFENGTRGMALNLESDNVGIVIFGGDREIKEGQTVKRTGAIVDVPVGKGLLGRVVDALGNPIDGKGPINSASRARVDVKAPGIIPRKSVNEPMATGLKAIDSMIPIGRGQRELIIGDRQTGKTAIALDTILNQKSLNVAGAPESQKLYCVYVAIGQKRSTVAQFVKVLEENGALEYSIIVAATASDPAPMQFLAPFSGCAMGEYFRDNGMHAVIIYDDLSKQAVAYRQMSLLLRRPPGREAYPGDVFYLHSRLLERAAKLNKDFGSGSLTALPIIETQANDVSAYIPTNVISITDGQIFLESDLFYQGVRPAVNVGLSVSRVGSSAQTKATKKVAGKIKGELAQYREMAAFAQFGSDLDAVTQRLLNRGSRLTELLKQPQFSPLRMEEQVAVIYAGVNGYLDKLTLAQVRPFEDGLLAFLRSKHPAVLDTVRSTNDLSADTEAKLKSAVEAFAASFA</sequence>
<evidence type="ECO:0000256" key="14">
    <source>
        <dbReference type="ARBA" id="ARBA00023310"/>
    </source>
</evidence>
<comment type="subcellular location">
    <subcellularLocation>
        <location evidence="16">Cell membrane</location>
        <topology evidence="16">Peripheral membrane protein</topology>
    </subcellularLocation>
    <subcellularLocation>
        <location evidence="2">Membrane</location>
    </subcellularLocation>
</comment>
<dbReference type="GO" id="GO:0045259">
    <property type="term" value="C:proton-transporting ATP synthase complex"/>
    <property type="evidence" value="ECO:0007669"/>
    <property type="project" value="UniProtKB-KW"/>
</dbReference>
<dbReference type="GO" id="GO:0046933">
    <property type="term" value="F:proton-transporting ATP synthase activity, rotational mechanism"/>
    <property type="evidence" value="ECO:0007669"/>
    <property type="project" value="UniProtKB-UniRule"/>
</dbReference>
<dbReference type="NCBIfam" id="NF009884">
    <property type="entry name" value="PRK13343.1"/>
    <property type="match status" value="1"/>
</dbReference>
<keyword evidence="21" id="KW-1185">Reference proteome</keyword>
<keyword evidence="13 16" id="KW-0139">CF(1)</keyword>
<dbReference type="InterPro" id="IPR038376">
    <property type="entry name" value="ATP_synth_asu_C_sf"/>
</dbReference>
<keyword evidence="4 16" id="KW-0813">Transport</keyword>
<dbReference type="InterPro" id="IPR033732">
    <property type="entry name" value="ATP_synth_F1_a_nt-bd_dom"/>
</dbReference>
<comment type="function">
    <text evidence="1 16">Produces ATP from ADP in the presence of a proton gradient across the membrane. The alpha chain is a regulatory subunit.</text>
</comment>
<dbReference type="PANTHER" id="PTHR48082">
    <property type="entry name" value="ATP SYNTHASE SUBUNIT ALPHA, MITOCHONDRIAL"/>
    <property type="match status" value="1"/>
</dbReference>
<dbReference type="Pfam" id="PF02874">
    <property type="entry name" value="ATP-synt_ab_N"/>
    <property type="match status" value="1"/>
</dbReference>
<evidence type="ECO:0000259" key="19">
    <source>
        <dbReference type="Pfam" id="PF02874"/>
    </source>
</evidence>
<evidence type="ECO:0000256" key="3">
    <source>
        <dbReference type="ARBA" id="ARBA00008936"/>
    </source>
</evidence>
<dbReference type="GO" id="GO:0005524">
    <property type="term" value="F:ATP binding"/>
    <property type="evidence" value="ECO:0007669"/>
    <property type="project" value="UniProtKB-UniRule"/>
</dbReference>
<dbReference type="RefSeq" id="WP_113889710.1">
    <property type="nucleotide sequence ID" value="NZ_QNRK01000013.1"/>
</dbReference>
<gene>
    <name evidence="16" type="primary">atpA</name>
    <name evidence="20" type="ORF">DFR50_11358</name>
</gene>
<dbReference type="PROSITE" id="PS00152">
    <property type="entry name" value="ATPASE_ALPHA_BETA"/>
    <property type="match status" value="1"/>
</dbReference>
<dbReference type="Pfam" id="PF00306">
    <property type="entry name" value="ATP-synt_ab_C"/>
    <property type="match status" value="1"/>
</dbReference>
<keyword evidence="7 16" id="KW-0547">Nucleotide-binding</keyword>
<evidence type="ECO:0000256" key="10">
    <source>
        <dbReference type="ARBA" id="ARBA00022967"/>
    </source>
</evidence>
<dbReference type="InterPro" id="IPR020003">
    <property type="entry name" value="ATPase_a/bsu_AS"/>
</dbReference>
<evidence type="ECO:0000256" key="2">
    <source>
        <dbReference type="ARBA" id="ARBA00004370"/>
    </source>
</evidence>
<keyword evidence="10 16" id="KW-1278">Translocase</keyword>
<dbReference type="OrthoDB" id="9803053at2"/>
<proteinExistence type="inferred from homology"/>
<dbReference type="CDD" id="cd18113">
    <property type="entry name" value="ATP-synt_F1_alpha_C"/>
    <property type="match status" value="1"/>
</dbReference>
<keyword evidence="11 16" id="KW-0406">Ion transport</keyword>
<dbReference type="Gene3D" id="3.40.50.300">
    <property type="entry name" value="P-loop containing nucleotide triphosphate hydrolases"/>
    <property type="match status" value="1"/>
</dbReference>
<dbReference type="InterPro" id="IPR004100">
    <property type="entry name" value="ATPase_F1/V1/A1_a/bsu_N"/>
</dbReference>
<evidence type="ECO:0000313" key="20">
    <source>
        <dbReference type="EMBL" id="RBP12869.1"/>
    </source>
</evidence>
<evidence type="ECO:0000313" key="21">
    <source>
        <dbReference type="Proteomes" id="UP000253529"/>
    </source>
</evidence>
<dbReference type="NCBIfam" id="TIGR00962">
    <property type="entry name" value="atpA"/>
    <property type="match status" value="1"/>
</dbReference>
<dbReference type="PIRSF" id="PIRSF039088">
    <property type="entry name" value="F_ATPase_subunit_alpha"/>
    <property type="match status" value="1"/>
</dbReference>
<feature type="domain" description="ATP synthase alpha subunit C-terminal" evidence="18">
    <location>
        <begin position="380"/>
        <end position="505"/>
    </location>
</feature>
<keyword evidence="14 16" id="KW-0066">ATP synthesis</keyword>
<keyword evidence="5 16" id="KW-1003">Cell membrane</keyword>
<dbReference type="InterPro" id="IPR000793">
    <property type="entry name" value="ATP_synth_asu_C"/>
</dbReference>
<dbReference type="Gene3D" id="2.40.30.20">
    <property type="match status" value="1"/>
</dbReference>
<evidence type="ECO:0000256" key="13">
    <source>
        <dbReference type="ARBA" id="ARBA00023196"/>
    </source>
</evidence>
<comment type="catalytic activity">
    <reaction evidence="16">
        <text>ATP + H2O + 4 H(+)(in) = ADP + phosphate + 5 H(+)(out)</text>
        <dbReference type="Rhea" id="RHEA:57720"/>
        <dbReference type="ChEBI" id="CHEBI:15377"/>
        <dbReference type="ChEBI" id="CHEBI:15378"/>
        <dbReference type="ChEBI" id="CHEBI:30616"/>
        <dbReference type="ChEBI" id="CHEBI:43474"/>
        <dbReference type="ChEBI" id="CHEBI:456216"/>
        <dbReference type="EC" id="7.1.2.2"/>
    </reaction>
</comment>